<evidence type="ECO:0000259" key="5">
    <source>
        <dbReference type="Pfam" id="PF00890"/>
    </source>
</evidence>
<feature type="domain" description="FAD-dependent oxidoreductase 2 FAD-binding" evidence="5">
    <location>
        <begin position="90"/>
        <end position="488"/>
    </location>
</feature>
<protein>
    <recommendedName>
        <fullName evidence="5">FAD-dependent oxidoreductase 2 FAD-binding domain-containing protein</fullName>
    </recommendedName>
</protein>
<dbReference type="Gene3D" id="3.50.50.60">
    <property type="entry name" value="FAD/NAD(P)-binding domain"/>
    <property type="match status" value="1"/>
</dbReference>
<dbReference type="InterPro" id="IPR050315">
    <property type="entry name" value="FAD-oxidoreductase_2"/>
</dbReference>
<comment type="cofactor">
    <cofactor evidence="1">
        <name>FAD</name>
        <dbReference type="ChEBI" id="CHEBI:57692"/>
    </cofactor>
</comment>
<dbReference type="Proteomes" id="UP000053263">
    <property type="component" value="Unassembled WGS sequence"/>
</dbReference>
<keyword evidence="4" id="KW-0560">Oxidoreductase</keyword>
<accession>A0A0C9T4I7</accession>
<dbReference type="AlphaFoldDB" id="A0A0C9T4I7"/>
<evidence type="ECO:0000256" key="1">
    <source>
        <dbReference type="ARBA" id="ARBA00001974"/>
    </source>
</evidence>
<dbReference type="InterPro" id="IPR027477">
    <property type="entry name" value="Succ_DH/fumarate_Rdtase_cat_sf"/>
</dbReference>
<keyword evidence="3" id="KW-0274">FAD</keyword>
<dbReference type="InterPro" id="IPR036188">
    <property type="entry name" value="FAD/NAD-bd_sf"/>
</dbReference>
<dbReference type="OrthoDB" id="7777654at2759"/>
<dbReference type="GO" id="GO:0016491">
    <property type="term" value="F:oxidoreductase activity"/>
    <property type="evidence" value="ECO:0007669"/>
    <property type="project" value="UniProtKB-KW"/>
</dbReference>
<dbReference type="HOGENOM" id="CLU_011398_4_6_1"/>
<evidence type="ECO:0000313" key="6">
    <source>
        <dbReference type="EMBL" id="KII83023.1"/>
    </source>
</evidence>
<dbReference type="PANTHER" id="PTHR43400">
    <property type="entry name" value="FUMARATE REDUCTASE"/>
    <property type="match status" value="1"/>
</dbReference>
<dbReference type="PANTHER" id="PTHR43400:SF7">
    <property type="entry name" value="FAD-DEPENDENT OXIDOREDUCTASE 2 FAD BINDING DOMAIN-CONTAINING PROTEIN"/>
    <property type="match status" value="1"/>
</dbReference>
<organism evidence="6 7">
    <name type="scientific">Plicaturopsis crispa FD-325 SS-3</name>
    <dbReference type="NCBI Taxonomy" id="944288"/>
    <lineage>
        <taxon>Eukaryota</taxon>
        <taxon>Fungi</taxon>
        <taxon>Dikarya</taxon>
        <taxon>Basidiomycota</taxon>
        <taxon>Agaricomycotina</taxon>
        <taxon>Agaricomycetes</taxon>
        <taxon>Agaricomycetidae</taxon>
        <taxon>Amylocorticiales</taxon>
        <taxon>Amylocorticiaceae</taxon>
        <taxon>Plicatura</taxon>
        <taxon>Plicaturopsis crispa</taxon>
    </lineage>
</organism>
<evidence type="ECO:0000256" key="4">
    <source>
        <dbReference type="ARBA" id="ARBA00023002"/>
    </source>
</evidence>
<dbReference type="SUPFAM" id="SSF56425">
    <property type="entry name" value="Succinate dehydrogenase/fumarate reductase flavoprotein, catalytic domain"/>
    <property type="match status" value="1"/>
</dbReference>
<gene>
    <name evidence="6" type="ORF">PLICRDRAFT_47436</name>
</gene>
<sequence>MPTFDCIVVGSGHAGSSAALSAVDSGCAKVLLIDKCPEEWAGGNGYFTAGAHRTVYGGLHDLLPIVHNVSAEKAGKIDIEPYTAAEFTSDIMRLGNGRPDPAVVKAVVESSRDAVQWLADRVKVPFTLAFNRQAYEVEGRQKFWGGLALSVQDGGKGLIAAHQRALKEAGVEIWFSTAATRILVDDRNAVSGLVVSRGSGESLTLSTKALILAAGGYESNAELRAKHLGPGWENARVRGTPYNTGDGFALATAIGARLTGDWQGCHSTTWDANAPAHQGDRQMSNQFTKSGYPLGIMVNSLGSRFVDEGEDFRNYTYAKSGRAVLAQPGSFAFQVWDANTIEWLRKEEYGDDVVEKIWAQSVDELAEKLVEKGLQDRDNFISTVRSYNAAVHLHRAAHPDLKWDPAVKDGLSTSSLPLPKSHWALPIERAPLMAVKIACGITFTFGGLAINPSTAAVISDETGEPIEGLFCTGEMVGGLFYGNYPGGSGLTAGAVFGRQAGRGAARLSAS</sequence>
<dbReference type="Gene3D" id="3.90.700.10">
    <property type="entry name" value="Succinate dehydrogenase/fumarate reductase flavoprotein, catalytic domain"/>
    <property type="match status" value="1"/>
</dbReference>
<dbReference type="Pfam" id="PF00890">
    <property type="entry name" value="FAD_binding_2"/>
    <property type="match status" value="1"/>
</dbReference>
<dbReference type="InterPro" id="IPR003953">
    <property type="entry name" value="FAD-dep_OxRdtase_2_FAD-bd"/>
</dbReference>
<proteinExistence type="predicted"/>
<dbReference type="NCBIfam" id="NF006130">
    <property type="entry name" value="PRK08274.1"/>
    <property type="match status" value="1"/>
</dbReference>
<evidence type="ECO:0000256" key="3">
    <source>
        <dbReference type="ARBA" id="ARBA00022827"/>
    </source>
</evidence>
<keyword evidence="2" id="KW-0285">Flavoprotein</keyword>
<dbReference type="EMBL" id="KN832587">
    <property type="protein sequence ID" value="KII83023.1"/>
    <property type="molecule type" value="Genomic_DNA"/>
</dbReference>
<reference evidence="6 7" key="1">
    <citation type="submission" date="2014-06" db="EMBL/GenBank/DDBJ databases">
        <title>Evolutionary Origins and Diversification of the Mycorrhizal Mutualists.</title>
        <authorList>
            <consortium name="DOE Joint Genome Institute"/>
            <consortium name="Mycorrhizal Genomics Consortium"/>
            <person name="Kohler A."/>
            <person name="Kuo A."/>
            <person name="Nagy L.G."/>
            <person name="Floudas D."/>
            <person name="Copeland A."/>
            <person name="Barry K.W."/>
            <person name="Cichocki N."/>
            <person name="Veneault-Fourrey C."/>
            <person name="LaButti K."/>
            <person name="Lindquist E.A."/>
            <person name="Lipzen A."/>
            <person name="Lundell T."/>
            <person name="Morin E."/>
            <person name="Murat C."/>
            <person name="Riley R."/>
            <person name="Ohm R."/>
            <person name="Sun H."/>
            <person name="Tunlid A."/>
            <person name="Henrissat B."/>
            <person name="Grigoriev I.V."/>
            <person name="Hibbett D.S."/>
            <person name="Martin F."/>
        </authorList>
    </citation>
    <scope>NUCLEOTIDE SEQUENCE [LARGE SCALE GENOMIC DNA]</scope>
    <source>
        <strain evidence="6 7">FD-325 SS-3</strain>
    </source>
</reference>
<keyword evidence="7" id="KW-1185">Reference proteome</keyword>
<evidence type="ECO:0000256" key="2">
    <source>
        <dbReference type="ARBA" id="ARBA00022630"/>
    </source>
</evidence>
<name>A0A0C9T4I7_PLICR</name>
<dbReference type="SUPFAM" id="SSF51905">
    <property type="entry name" value="FAD/NAD(P)-binding domain"/>
    <property type="match status" value="1"/>
</dbReference>
<evidence type="ECO:0000313" key="7">
    <source>
        <dbReference type="Proteomes" id="UP000053263"/>
    </source>
</evidence>